<evidence type="ECO:0000313" key="2">
    <source>
        <dbReference type="Proteomes" id="UP000059542"/>
    </source>
</evidence>
<reference evidence="1 2" key="1">
    <citation type="submission" date="2015-12" db="EMBL/GenBank/DDBJ databases">
        <authorList>
            <person name="Shamseldin A."/>
            <person name="Moawad H."/>
            <person name="Abd El-Rahim W.M."/>
            <person name="Sadowsky M.J."/>
        </authorList>
    </citation>
    <scope>NUCLEOTIDE SEQUENCE [LARGE SCALE GENOMIC DNA]</scope>
    <source>
        <strain evidence="1 2">DG5B</strain>
    </source>
</reference>
<protein>
    <submittedName>
        <fullName evidence="1">Uncharacterized protein</fullName>
    </submittedName>
</protein>
<dbReference type="EMBL" id="CP013909">
    <property type="protein sequence ID" value="ALW85920.1"/>
    <property type="molecule type" value="Genomic_DNA"/>
</dbReference>
<dbReference type="Proteomes" id="UP000059542">
    <property type="component" value="Chromosome"/>
</dbReference>
<gene>
    <name evidence="1" type="ORF">AUC43_12930</name>
</gene>
<dbReference type="OrthoDB" id="884638at2"/>
<proteinExistence type="predicted"/>
<keyword evidence="2" id="KW-1185">Reference proteome</keyword>
<dbReference type="RefSeq" id="WP_068194202.1">
    <property type="nucleotide sequence ID" value="NZ_CP013909.1"/>
</dbReference>
<dbReference type="AlphaFoldDB" id="A0A0U4AR37"/>
<accession>A0A0U4AR37</accession>
<evidence type="ECO:0000313" key="1">
    <source>
        <dbReference type="EMBL" id="ALW85920.1"/>
    </source>
</evidence>
<dbReference type="KEGG" id="hyg:AUC43_12930"/>
<sequence length="192" mass="21357">MPRRKLTILQELRAAIDKANAEGKDVLAAELSQIRHAVRGKTSPLALVPLLDTATSQITKSFVSIVLGAAKDVRVLKPLMRAAVNPANTNYAAWYLWACARYDCSAYLSFFVRFLLTCPEANEAMLSASEVIKAMKGPFAPAAVKGAIARLLRPKLRLEELESQAEFFRVQAAYALLDTYYDQVDHEWKNEP</sequence>
<organism evidence="1 2">
    <name type="scientific">Hymenobacter sedentarius</name>
    <dbReference type="NCBI Taxonomy" id="1411621"/>
    <lineage>
        <taxon>Bacteria</taxon>
        <taxon>Pseudomonadati</taxon>
        <taxon>Bacteroidota</taxon>
        <taxon>Cytophagia</taxon>
        <taxon>Cytophagales</taxon>
        <taxon>Hymenobacteraceae</taxon>
        <taxon>Hymenobacter</taxon>
    </lineage>
</organism>
<name>A0A0U4AR37_9BACT</name>